<keyword evidence="4" id="KW-0325">Glycoprotein</keyword>
<evidence type="ECO:0000256" key="4">
    <source>
        <dbReference type="ARBA" id="ARBA00023180"/>
    </source>
</evidence>
<dbReference type="GO" id="GO:0006979">
    <property type="term" value="P:response to oxidative stress"/>
    <property type="evidence" value="ECO:0007669"/>
    <property type="project" value="InterPro"/>
</dbReference>
<evidence type="ECO:0000313" key="8">
    <source>
        <dbReference type="Proteomes" id="UP000791440"/>
    </source>
</evidence>
<dbReference type="Pfam" id="PF03098">
    <property type="entry name" value="An_peroxidase"/>
    <property type="match status" value="1"/>
</dbReference>
<reference evidence="7" key="2">
    <citation type="submission" date="2020-12" db="EMBL/GenBank/DDBJ databases">
        <authorList>
            <person name="Kanost M."/>
        </authorList>
    </citation>
    <scope>NUCLEOTIDE SEQUENCE</scope>
</reference>
<feature type="chain" id="PRO_5037642981" description="Peroxidase" evidence="6">
    <location>
        <begin position="19"/>
        <end position="679"/>
    </location>
</feature>
<accession>A0A921YML9</accession>
<keyword evidence="2" id="KW-0964">Secreted</keyword>
<evidence type="ECO:0000256" key="1">
    <source>
        <dbReference type="ARBA" id="ARBA00004613"/>
    </source>
</evidence>
<gene>
    <name evidence="7" type="ORF">O3G_MSEX001969</name>
</gene>
<dbReference type="EMBL" id="JH668288">
    <property type="protein sequence ID" value="KAG6441809.1"/>
    <property type="molecule type" value="Genomic_DNA"/>
</dbReference>
<dbReference type="GO" id="GO:0046872">
    <property type="term" value="F:metal ion binding"/>
    <property type="evidence" value="ECO:0007669"/>
    <property type="project" value="UniProtKB-KW"/>
</dbReference>
<dbReference type="InterPro" id="IPR037120">
    <property type="entry name" value="Haem_peroxidase_sf_animal"/>
</dbReference>
<keyword evidence="8" id="KW-1185">Reference proteome</keyword>
<feature type="signal peptide" evidence="6">
    <location>
        <begin position="1"/>
        <end position="18"/>
    </location>
</feature>
<dbReference type="InterPro" id="IPR010255">
    <property type="entry name" value="Haem_peroxidase_sf"/>
</dbReference>
<dbReference type="PANTHER" id="PTHR11475">
    <property type="entry name" value="OXIDASE/PEROXIDASE"/>
    <property type="match status" value="1"/>
</dbReference>
<evidence type="ECO:0000256" key="3">
    <source>
        <dbReference type="ARBA" id="ARBA00022559"/>
    </source>
</evidence>
<dbReference type="InterPro" id="IPR019791">
    <property type="entry name" value="Haem_peroxidase_animal"/>
</dbReference>
<evidence type="ECO:0000256" key="6">
    <source>
        <dbReference type="SAM" id="SignalP"/>
    </source>
</evidence>
<keyword evidence="5" id="KW-0479">Metal-binding</keyword>
<keyword evidence="5" id="KW-0349">Heme</keyword>
<dbReference type="PROSITE" id="PS50292">
    <property type="entry name" value="PEROXIDASE_3"/>
    <property type="match status" value="1"/>
</dbReference>
<dbReference type="SUPFAM" id="SSF48113">
    <property type="entry name" value="Heme-dependent peroxidases"/>
    <property type="match status" value="1"/>
</dbReference>
<evidence type="ECO:0000256" key="5">
    <source>
        <dbReference type="PIRSR" id="PIRSR619791-2"/>
    </source>
</evidence>
<comment type="subcellular location">
    <subcellularLocation>
        <location evidence="1">Secreted</location>
    </subcellularLocation>
</comment>
<feature type="binding site" description="axial binding residue" evidence="5">
    <location>
        <position position="398"/>
    </location>
    <ligand>
        <name>heme b</name>
        <dbReference type="ChEBI" id="CHEBI:60344"/>
    </ligand>
    <ligandPart>
        <name>Fe</name>
        <dbReference type="ChEBI" id="CHEBI:18248"/>
    </ligandPart>
</feature>
<dbReference type="GO" id="GO:0020037">
    <property type="term" value="F:heme binding"/>
    <property type="evidence" value="ECO:0007669"/>
    <property type="project" value="InterPro"/>
</dbReference>
<keyword evidence="5" id="KW-0408">Iron</keyword>
<keyword evidence="3" id="KW-0575">Peroxidase</keyword>
<dbReference type="AlphaFoldDB" id="A0A921YML9"/>
<reference evidence="7" key="1">
    <citation type="journal article" date="2016" name="Insect Biochem. Mol. Biol.">
        <title>Multifaceted biological insights from a draft genome sequence of the tobacco hornworm moth, Manduca sexta.</title>
        <authorList>
            <person name="Kanost M.R."/>
            <person name="Arrese E.L."/>
            <person name="Cao X."/>
            <person name="Chen Y.R."/>
            <person name="Chellapilla S."/>
            <person name="Goldsmith M.R."/>
            <person name="Grosse-Wilde E."/>
            <person name="Heckel D.G."/>
            <person name="Herndon N."/>
            <person name="Jiang H."/>
            <person name="Papanicolaou A."/>
            <person name="Qu J."/>
            <person name="Soulages J.L."/>
            <person name="Vogel H."/>
            <person name="Walters J."/>
            <person name="Waterhouse R.M."/>
            <person name="Ahn S.J."/>
            <person name="Almeida F.C."/>
            <person name="An C."/>
            <person name="Aqrawi P."/>
            <person name="Bretschneider A."/>
            <person name="Bryant W.B."/>
            <person name="Bucks S."/>
            <person name="Chao H."/>
            <person name="Chevignon G."/>
            <person name="Christen J.M."/>
            <person name="Clarke D.F."/>
            <person name="Dittmer N.T."/>
            <person name="Ferguson L.C.F."/>
            <person name="Garavelou S."/>
            <person name="Gordon K.H.J."/>
            <person name="Gunaratna R.T."/>
            <person name="Han Y."/>
            <person name="Hauser F."/>
            <person name="He Y."/>
            <person name="Heidel-Fischer H."/>
            <person name="Hirsh A."/>
            <person name="Hu Y."/>
            <person name="Jiang H."/>
            <person name="Kalra D."/>
            <person name="Klinner C."/>
            <person name="Konig C."/>
            <person name="Kovar C."/>
            <person name="Kroll A.R."/>
            <person name="Kuwar S.S."/>
            <person name="Lee S.L."/>
            <person name="Lehman R."/>
            <person name="Li K."/>
            <person name="Li Z."/>
            <person name="Liang H."/>
            <person name="Lovelace S."/>
            <person name="Lu Z."/>
            <person name="Mansfield J.H."/>
            <person name="McCulloch K.J."/>
            <person name="Mathew T."/>
            <person name="Morton B."/>
            <person name="Muzny D.M."/>
            <person name="Neunemann D."/>
            <person name="Ongeri F."/>
            <person name="Pauchet Y."/>
            <person name="Pu L.L."/>
            <person name="Pyrousis I."/>
            <person name="Rao X.J."/>
            <person name="Redding A."/>
            <person name="Roesel C."/>
            <person name="Sanchez-Gracia A."/>
            <person name="Schaack S."/>
            <person name="Shukla A."/>
            <person name="Tetreau G."/>
            <person name="Wang Y."/>
            <person name="Xiong G.H."/>
            <person name="Traut W."/>
            <person name="Walsh T.K."/>
            <person name="Worley K.C."/>
            <person name="Wu D."/>
            <person name="Wu W."/>
            <person name="Wu Y.Q."/>
            <person name="Zhang X."/>
            <person name="Zou Z."/>
            <person name="Zucker H."/>
            <person name="Briscoe A.D."/>
            <person name="Burmester T."/>
            <person name="Clem R.J."/>
            <person name="Feyereisen R."/>
            <person name="Grimmelikhuijzen C.J.P."/>
            <person name="Hamodrakas S.J."/>
            <person name="Hansson B.S."/>
            <person name="Huguet E."/>
            <person name="Jermiin L.S."/>
            <person name="Lan Q."/>
            <person name="Lehman H.K."/>
            <person name="Lorenzen M."/>
            <person name="Merzendorfer H."/>
            <person name="Michalopoulos I."/>
            <person name="Morton D.B."/>
            <person name="Muthukrishnan S."/>
            <person name="Oakeshott J.G."/>
            <person name="Palmer W."/>
            <person name="Park Y."/>
            <person name="Passarelli A.L."/>
            <person name="Rozas J."/>
            <person name="Schwartz L.M."/>
            <person name="Smith W."/>
            <person name="Southgate A."/>
            <person name="Vilcinskas A."/>
            <person name="Vogt R."/>
            <person name="Wang P."/>
            <person name="Werren J."/>
            <person name="Yu X.Q."/>
            <person name="Zhou J.J."/>
            <person name="Brown S.J."/>
            <person name="Scherer S.E."/>
            <person name="Richards S."/>
            <person name="Blissard G.W."/>
        </authorList>
    </citation>
    <scope>NUCLEOTIDE SEQUENCE</scope>
</reference>
<dbReference type="PRINTS" id="PR00457">
    <property type="entry name" value="ANPEROXIDASE"/>
</dbReference>
<keyword evidence="3" id="KW-0560">Oxidoreductase</keyword>
<proteinExistence type="predicted"/>
<evidence type="ECO:0000313" key="7">
    <source>
        <dbReference type="EMBL" id="KAG6441809.1"/>
    </source>
</evidence>
<evidence type="ECO:0008006" key="9">
    <source>
        <dbReference type="Google" id="ProtNLM"/>
    </source>
</evidence>
<dbReference type="GO" id="GO:0004601">
    <property type="term" value="F:peroxidase activity"/>
    <property type="evidence" value="ECO:0007669"/>
    <property type="project" value="UniProtKB-KW"/>
</dbReference>
<dbReference type="Gene3D" id="1.10.640.10">
    <property type="entry name" value="Haem peroxidase domain superfamily, animal type"/>
    <property type="match status" value="1"/>
</dbReference>
<organism evidence="7 8">
    <name type="scientific">Manduca sexta</name>
    <name type="common">Tobacco hawkmoth</name>
    <name type="synonym">Tobacco hornworm</name>
    <dbReference type="NCBI Taxonomy" id="7130"/>
    <lineage>
        <taxon>Eukaryota</taxon>
        <taxon>Metazoa</taxon>
        <taxon>Ecdysozoa</taxon>
        <taxon>Arthropoda</taxon>
        <taxon>Hexapoda</taxon>
        <taxon>Insecta</taxon>
        <taxon>Pterygota</taxon>
        <taxon>Neoptera</taxon>
        <taxon>Endopterygota</taxon>
        <taxon>Lepidoptera</taxon>
        <taxon>Glossata</taxon>
        <taxon>Ditrysia</taxon>
        <taxon>Bombycoidea</taxon>
        <taxon>Sphingidae</taxon>
        <taxon>Sphinginae</taxon>
        <taxon>Sphingini</taxon>
        <taxon>Manduca</taxon>
    </lineage>
</organism>
<dbReference type="Proteomes" id="UP000791440">
    <property type="component" value="Unassembled WGS sequence"/>
</dbReference>
<name>A0A921YML9_MANSE</name>
<dbReference type="GO" id="GO:0005576">
    <property type="term" value="C:extracellular region"/>
    <property type="evidence" value="ECO:0007669"/>
    <property type="project" value="UniProtKB-SubCell"/>
</dbReference>
<keyword evidence="6" id="KW-0732">Signal</keyword>
<evidence type="ECO:0000256" key="2">
    <source>
        <dbReference type="ARBA" id="ARBA00022525"/>
    </source>
</evidence>
<comment type="caution">
    <text evidence="7">The sequence shown here is derived from an EMBL/GenBank/DDBJ whole genome shotgun (WGS) entry which is preliminary data.</text>
</comment>
<dbReference type="PANTHER" id="PTHR11475:SF4">
    <property type="entry name" value="CHORION PEROXIDASE"/>
    <property type="match status" value="1"/>
</dbReference>
<sequence>MYSLEVLLFVLIISWSNGVDFDRFSGKKVDVAQSKELRSKNATERCSFEVKPCTPHEGSRIDGTCNNYKEPAKGAAKGAYLRLLKPDYANKRLIRKNKNGEELPSARKVRTELETTGRIEDRYMFNIATYHMLEFIQRDISLLNGPLDYLRKRQYCCKPAGEADPRCIPIRVPDNDPYLKVTDIRCLNFSRAETFQDMGCTPDTIHPEQINYQTPLIDLSTIYGVDNKTAASIRKGKHGFITLERRGERHVPPANMTIINITISDIPIANNISEDVCIQNLRNESRCYEFGFPEAGNFNLRTTTLGIFFIREHNRLAKILHEINPCWKDDRLFKIARQINIATVSNIFMYELLPALLGYKNMVNYGLISEHVEHVSAYDEDAVPLVYAEYEIAVRFFHTMLDGRIKRYNEKHHYIGDFSISETLYRQDLIEQNKYFEEINRGTFDQSASKIDDILDPEVSENFYANLQQAHDIGAIDIQRGRDLGVRGYNDYRHLCGLKPAKKFKDFLDVMDFEKVEALKKLYNDTDDVDLLAGILSENSMQGTYVGPTLFCIMAKQLQLFRFSDRFWYERGDQLHSLTLSQLHEVRKTNMARFACDNAEGIKFIQPQAFLNVKPGNMPVPCTHIHGPDYSKWRDETCFKHKYSHEATHVPIGYKNSKEPSVDFSLFFDDLLSSKPDLM</sequence>
<protein>
    <recommendedName>
        <fullName evidence="9">Peroxidase</fullName>
    </recommendedName>
</protein>